<dbReference type="InterPro" id="IPR018149">
    <property type="entry name" value="Lys-tRNA-synth_II_C"/>
</dbReference>
<dbReference type="InterPro" id="IPR045864">
    <property type="entry name" value="aa-tRNA-synth_II/BPL/LPL"/>
</dbReference>
<dbReference type="GO" id="GO:0005737">
    <property type="term" value="C:cytoplasm"/>
    <property type="evidence" value="ECO:0007669"/>
    <property type="project" value="InterPro"/>
</dbReference>
<evidence type="ECO:0000256" key="3">
    <source>
        <dbReference type="ARBA" id="ARBA00022840"/>
    </source>
</evidence>
<dbReference type="EMBL" id="AP000411">
    <property type="protein sequence ID" value="BAB02142.1"/>
    <property type="molecule type" value="Genomic_DNA"/>
</dbReference>
<accession>Q9LJT0</accession>
<feature type="domain" description="Aminoacyl-tRNA synthetase class II (D/K/N)" evidence="4">
    <location>
        <begin position="2"/>
        <end position="60"/>
    </location>
</feature>
<dbReference type="PANTHER" id="PTHR42918">
    <property type="entry name" value="LYSYL-TRNA SYNTHETASE"/>
    <property type="match status" value="1"/>
</dbReference>
<keyword evidence="3" id="KW-0067">ATP-binding</keyword>
<name>Q9LJT0_ARATH</name>
<organism evidence="5">
    <name type="scientific">Arabidopsis thaliana</name>
    <name type="common">Mouse-ear cress</name>
    <dbReference type="NCBI Taxonomy" id="3702"/>
    <lineage>
        <taxon>Eukaryota</taxon>
        <taxon>Viridiplantae</taxon>
        <taxon>Streptophyta</taxon>
        <taxon>Embryophyta</taxon>
        <taxon>Tracheophyta</taxon>
        <taxon>Spermatophyta</taxon>
        <taxon>Magnoliopsida</taxon>
        <taxon>eudicotyledons</taxon>
        <taxon>Gunneridae</taxon>
        <taxon>Pentapetalae</taxon>
        <taxon>rosids</taxon>
        <taxon>malvids</taxon>
        <taxon>Brassicales</taxon>
        <taxon>Brassicaceae</taxon>
        <taxon>Camelineae</taxon>
        <taxon>Arabidopsis</taxon>
    </lineage>
</organism>
<dbReference type="AlphaFoldDB" id="Q9LJT0"/>
<evidence type="ECO:0000313" key="5">
    <source>
        <dbReference type="EMBL" id="BAB02142.1"/>
    </source>
</evidence>
<keyword evidence="2" id="KW-0547">Nucleotide-binding</keyword>
<evidence type="ECO:0000259" key="4">
    <source>
        <dbReference type="Pfam" id="PF00152"/>
    </source>
</evidence>
<sequence>MMNMIAGGAVERPFATYHNDMKIKMFMRIAPELYLKELVVGGFDRVYEIGKQFRNEGIDMT</sequence>
<dbReference type="PRINTS" id="PR00982">
    <property type="entry name" value="TRNASYNTHLYS"/>
</dbReference>
<dbReference type="PANTHER" id="PTHR42918:SF9">
    <property type="entry name" value="LYSINE--TRNA LIGASE"/>
    <property type="match status" value="1"/>
</dbReference>
<dbReference type="GO" id="GO:0006430">
    <property type="term" value="P:lysyl-tRNA aminoacylation"/>
    <property type="evidence" value="ECO:0007669"/>
    <property type="project" value="InterPro"/>
</dbReference>
<dbReference type="Pfam" id="PF00152">
    <property type="entry name" value="tRNA-synt_2"/>
    <property type="match status" value="1"/>
</dbReference>
<dbReference type="ExpressionAtlas" id="Q9LJT0">
    <property type="expression patterns" value="baseline and differential"/>
</dbReference>
<reference evidence="5" key="1">
    <citation type="journal article" date="2000" name="DNA Res.">
        <title>Structural analysis of Arabidopsis thaliana chromosome 3. II. Sequence features of the 4,251,695 bp regions covered by 90 P1, TAC and BAC clones.</title>
        <authorList>
            <person name="Nakamura Y."/>
        </authorList>
    </citation>
    <scope>NUCLEOTIDE SEQUENCE [LARGE SCALE GENOMIC DNA]</scope>
</reference>
<dbReference type="SUPFAM" id="SSF55681">
    <property type="entry name" value="Class II aaRS and biotin synthetases"/>
    <property type="match status" value="1"/>
</dbReference>
<dbReference type="GO" id="GO:0005524">
    <property type="term" value="F:ATP binding"/>
    <property type="evidence" value="ECO:0007669"/>
    <property type="project" value="UniProtKB-KW"/>
</dbReference>
<reference key="2">
    <citation type="journal article" date="2000" name="Nature">
        <title>Sequence and analysis of chromosome 3 of the plant Arabidopsis thaliana.</title>
        <authorList>
            <consortium name="European Union Chromosome 3 Arabidopsis Sequencing Consortium"/>
            <consortium name="Institute for Genomic Research"/>
            <consortium name="Kazusa DNA Research Institute"/>
            <person name="Salanoubat M."/>
            <person name="Lemcke K."/>
            <person name="Rieger M."/>
            <person name="Ansorge W."/>
            <person name="Unseld M."/>
            <person name="Fartmann B."/>
            <person name="Valle G."/>
            <person name="Blocker H."/>
            <person name="Perez-Alonso M."/>
            <person name="Obermaier B."/>
            <person name="Delseny M."/>
            <person name="Boutry M."/>
            <person name="Grivell L.A."/>
            <person name="Mache R."/>
            <person name="Puigdomenech P."/>
            <person name="De Simone V."/>
            <person name="Choisne N."/>
            <person name="Artiguenave F."/>
            <person name="Robert C."/>
            <person name="Brottier P."/>
            <person name="Wincker P."/>
            <person name="Cattolico L."/>
            <person name="Weissenbach J."/>
            <person name="Saurin W."/>
            <person name="Quetier F."/>
            <person name="Schafer M."/>
            <person name="Muller-Auer S."/>
            <person name="Gabel C."/>
            <person name="Fuchs M."/>
            <person name="Benes V."/>
            <person name="Wurmbach E."/>
            <person name="Drzonek H."/>
            <person name="Erfle H."/>
            <person name="Jordan N."/>
            <person name="Bangert S."/>
            <person name="Wiedelmann R."/>
            <person name="Kranz H."/>
            <person name="Voss H."/>
            <person name="Holland R."/>
            <person name="Brandt P."/>
            <person name="Nyakatura G."/>
            <person name="Vezzi A."/>
            <person name="D'Angelo M."/>
            <person name="Pallavicini A."/>
            <person name="Toppo S."/>
            <person name="Simionati B."/>
            <person name="Conrad A."/>
            <person name="Hornischer K."/>
            <person name="Kauer G."/>
            <person name="Lohnert T.H."/>
            <person name="Nordsiek G."/>
            <person name="Reichelt J."/>
            <person name="Scharfe M."/>
            <person name="Schon O."/>
            <person name="Bargues M."/>
            <person name="Terol J."/>
            <person name="Climent J."/>
            <person name="Navarro P."/>
            <person name="Collado C."/>
            <person name="Perez-Perez A."/>
            <person name="Ottenwalder B."/>
            <person name="Duchemin D."/>
            <person name="Cooke R."/>
            <person name="Laudie M."/>
            <person name="Berger-Llauro C."/>
            <person name="Purnelle B."/>
            <person name="Masuy D."/>
            <person name="de Haan M."/>
            <person name="Maarse A.C."/>
            <person name="Alcaraz J.P."/>
            <person name="Cottet A."/>
            <person name="Casacuberta E."/>
            <person name="Monfort A."/>
            <person name="Argiriou A."/>
            <person name="flores M."/>
            <person name="Liguori R."/>
            <person name="Vitale D."/>
            <person name="Mannhaupt G."/>
            <person name="Haase D."/>
            <person name="Schoof H."/>
            <person name="Rudd S."/>
            <person name="Zaccaria P."/>
            <person name="Mewes H.W."/>
            <person name="Mayer K.F."/>
            <person name="Kaul S."/>
            <person name="Town C.D."/>
            <person name="Koo H.L."/>
            <person name="Tallon L.J."/>
            <person name="Jenkins J."/>
            <person name="Rooney T."/>
            <person name="Rizzo M."/>
            <person name="Walts A."/>
            <person name="Utterback T."/>
            <person name="Fujii C.Y."/>
            <person name="Shea T.P."/>
            <person name="Creasy T.H."/>
            <person name="Haas B."/>
            <person name="Maiti R."/>
            <person name="Wu D."/>
            <person name="Peterson J."/>
            <person name="Van Aken S."/>
            <person name="Pai G."/>
            <person name="Militscher J."/>
            <person name="Sellers P."/>
            <person name="Gill J.E."/>
            <person name="Feldblyum T.V."/>
            <person name="Preuss D."/>
            <person name="Lin X."/>
            <person name="Nierman W.C."/>
            <person name="Salzberg S.L."/>
            <person name="White O."/>
            <person name="Venter J.C."/>
            <person name="Fraser C.M."/>
            <person name="Kaneko T."/>
            <person name="Nakamura Y."/>
            <person name="Sato S."/>
            <person name="Kato T."/>
            <person name="Asamizu E."/>
            <person name="Sasamoto S."/>
            <person name="Kimura T."/>
            <person name="Idesawa K."/>
            <person name="Kawashima K."/>
            <person name="Kishida Y."/>
            <person name="Kiyokawa C."/>
            <person name="Kohara M."/>
            <person name="Matsumoto M."/>
            <person name="Matsuno A."/>
            <person name="Muraki A."/>
            <person name="Nakayama S."/>
            <person name="Nakazaki N."/>
            <person name="Shinpo S."/>
            <person name="Takeuchi C."/>
            <person name="Wada T."/>
            <person name="Watanabe A."/>
            <person name="Yamada M."/>
            <person name="Yasuda M."/>
            <person name="Tabata S."/>
        </authorList>
    </citation>
    <scope>NUCLEOTIDE SEQUENCE [LARGE SCALE GENOMIC DNA]</scope>
    <source>
        <strain>cv. Columbia</strain>
    </source>
</reference>
<dbReference type="Gene3D" id="3.30.930.10">
    <property type="entry name" value="Bira Bifunctional Protein, Domain 2"/>
    <property type="match status" value="1"/>
</dbReference>
<protein>
    <recommendedName>
        <fullName evidence="4">Aminoacyl-tRNA synthetase class II (D/K/N) domain-containing protein</fullName>
    </recommendedName>
</protein>
<keyword evidence="1" id="KW-0436">Ligase</keyword>
<proteinExistence type="predicted"/>
<dbReference type="GO" id="GO:0004824">
    <property type="term" value="F:lysine-tRNA ligase activity"/>
    <property type="evidence" value="ECO:0007669"/>
    <property type="project" value="InterPro"/>
</dbReference>
<dbReference type="InterPro" id="IPR004364">
    <property type="entry name" value="Aa-tRNA-synt_II"/>
</dbReference>
<evidence type="ECO:0000256" key="1">
    <source>
        <dbReference type="ARBA" id="ARBA00022598"/>
    </source>
</evidence>
<evidence type="ECO:0000256" key="2">
    <source>
        <dbReference type="ARBA" id="ARBA00022741"/>
    </source>
</evidence>